<evidence type="ECO:0000313" key="2">
    <source>
        <dbReference type="Proteomes" id="UP001153321"/>
    </source>
</evidence>
<sequence length="250" mass="27981">MSKKGLENIKPAVGEAVPFECPFREFRDNELQIDSWGLGPAALRVHNFVVKAAVKTSHEQQIWTDDQTQPLPRSAHHFLHGWIRAEELADDRWGAEVHIFEIEHQSEVFSCSFGQEGWRPKYHIYSPGMKPGGGPQHKPTLSKNGCYLVRLFYLGTWRCVWVSDYVPVDSNGAPLLPFSPLLTHPPGKPGSKQVPPAVISGRTCVTYVILMDTKDCPPYQLPGITPGHEMSLLVMMARDLPLKKPLPEPG</sequence>
<keyword evidence="2" id="KW-1185">Reference proteome</keyword>
<name>A0A9P0IH69_SPOLI</name>
<gene>
    <name evidence="1" type="ORF">SPLIT_LOCUS11100</name>
</gene>
<dbReference type="PANTHER" id="PTHR46298:SF1">
    <property type="entry name" value="ANDROGLOBIN"/>
    <property type="match status" value="1"/>
</dbReference>
<dbReference type="EMBL" id="LR824537">
    <property type="protein sequence ID" value="CAH1645748.1"/>
    <property type="molecule type" value="Genomic_DNA"/>
</dbReference>
<proteinExistence type="predicted"/>
<dbReference type="InterPro" id="IPR053033">
    <property type="entry name" value="Androglobin-like"/>
</dbReference>
<organism evidence="1 2">
    <name type="scientific">Spodoptera littoralis</name>
    <name type="common">Egyptian cotton leafworm</name>
    <dbReference type="NCBI Taxonomy" id="7109"/>
    <lineage>
        <taxon>Eukaryota</taxon>
        <taxon>Metazoa</taxon>
        <taxon>Ecdysozoa</taxon>
        <taxon>Arthropoda</taxon>
        <taxon>Hexapoda</taxon>
        <taxon>Insecta</taxon>
        <taxon>Pterygota</taxon>
        <taxon>Neoptera</taxon>
        <taxon>Endopterygota</taxon>
        <taxon>Lepidoptera</taxon>
        <taxon>Glossata</taxon>
        <taxon>Ditrysia</taxon>
        <taxon>Noctuoidea</taxon>
        <taxon>Noctuidae</taxon>
        <taxon>Amphipyrinae</taxon>
        <taxon>Spodoptera</taxon>
    </lineage>
</organism>
<reference evidence="1" key="1">
    <citation type="submission" date="2022-02" db="EMBL/GenBank/DDBJ databases">
        <authorList>
            <person name="King R."/>
        </authorList>
    </citation>
    <scope>NUCLEOTIDE SEQUENCE</scope>
</reference>
<dbReference type="PANTHER" id="PTHR46298">
    <property type="entry name" value="ANDROGLOBIN"/>
    <property type="match status" value="1"/>
</dbReference>
<accession>A0A9P0IH69</accession>
<dbReference type="Proteomes" id="UP001153321">
    <property type="component" value="Chromosome 6"/>
</dbReference>
<evidence type="ECO:0000313" key="1">
    <source>
        <dbReference type="EMBL" id="CAH1645748.1"/>
    </source>
</evidence>
<dbReference type="SUPFAM" id="SSF54001">
    <property type="entry name" value="Cysteine proteinases"/>
    <property type="match status" value="1"/>
</dbReference>
<dbReference type="InterPro" id="IPR038765">
    <property type="entry name" value="Papain-like_cys_pep_sf"/>
</dbReference>
<dbReference type="AlphaFoldDB" id="A0A9P0IH69"/>
<protein>
    <submittedName>
        <fullName evidence="1">Uncharacterized protein</fullName>
    </submittedName>
</protein>